<dbReference type="Proteomes" id="UP000017837">
    <property type="component" value="Unassembled WGS sequence"/>
</dbReference>
<dbReference type="eggNOG" id="COG1595">
    <property type="taxonomic scope" value="Bacteria"/>
</dbReference>
<keyword evidence="3" id="KW-0731">Sigma factor</keyword>
<evidence type="ECO:0008006" key="10">
    <source>
        <dbReference type="Google" id="ProtNLM"/>
    </source>
</evidence>
<comment type="similarity">
    <text evidence="1">Belongs to the sigma-70 factor family. ECF subfamily.</text>
</comment>
<dbReference type="PATRIC" id="fig|1121022.4.peg.4381"/>
<evidence type="ECO:0000313" key="8">
    <source>
        <dbReference type="EMBL" id="ESQ81891.1"/>
    </source>
</evidence>
<dbReference type="Gene3D" id="1.10.1740.10">
    <property type="match status" value="1"/>
</dbReference>
<dbReference type="GO" id="GO:0003677">
    <property type="term" value="F:DNA binding"/>
    <property type="evidence" value="ECO:0007669"/>
    <property type="project" value="UniProtKB-KW"/>
</dbReference>
<keyword evidence="2" id="KW-0805">Transcription regulation</keyword>
<dbReference type="InterPro" id="IPR007627">
    <property type="entry name" value="RNA_pol_sigma70_r2"/>
</dbReference>
<dbReference type="GO" id="GO:0006352">
    <property type="term" value="P:DNA-templated transcription initiation"/>
    <property type="evidence" value="ECO:0007669"/>
    <property type="project" value="InterPro"/>
</dbReference>
<feature type="domain" description="RNA polymerase sigma-70 region 2" evidence="6">
    <location>
        <begin position="2"/>
        <end position="60"/>
    </location>
</feature>
<evidence type="ECO:0000256" key="1">
    <source>
        <dbReference type="ARBA" id="ARBA00010641"/>
    </source>
</evidence>
<dbReference type="AlphaFoldDB" id="V4P174"/>
<evidence type="ECO:0000256" key="2">
    <source>
        <dbReference type="ARBA" id="ARBA00023015"/>
    </source>
</evidence>
<accession>V4P174</accession>
<dbReference type="InterPro" id="IPR013325">
    <property type="entry name" value="RNA_pol_sigma_r2"/>
</dbReference>
<comment type="caution">
    <text evidence="8">The sequence shown here is derived from an EMBL/GenBank/DDBJ whole genome shotgun (WGS) entry which is preliminary data.</text>
</comment>
<dbReference type="InterPro" id="IPR013249">
    <property type="entry name" value="RNA_pol_sigma70_r4_t2"/>
</dbReference>
<proteinExistence type="inferred from homology"/>
<dbReference type="STRING" id="1121022.GCA_000376105_04188"/>
<dbReference type="GO" id="GO:0016987">
    <property type="term" value="F:sigma factor activity"/>
    <property type="evidence" value="ECO:0007669"/>
    <property type="project" value="UniProtKB-KW"/>
</dbReference>
<dbReference type="EMBL" id="AWGB01000082">
    <property type="protein sequence ID" value="ESQ81891.1"/>
    <property type="molecule type" value="Genomic_DNA"/>
</dbReference>
<dbReference type="InterPro" id="IPR039425">
    <property type="entry name" value="RNA_pol_sigma-70-like"/>
</dbReference>
<protein>
    <recommendedName>
        <fullName evidence="10">RNA polymerase subunit sigma-24</fullName>
    </recommendedName>
</protein>
<dbReference type="RefSeq" id="WP_018083867.1">
    <property type="nucleotide sequence ID" value="NZ_AQWM01000048.1"/>
</dbReference>
<dbReference type="InterPro" id="IPR036388">
    <property type="entry name" value="WH-like_DNA-bd_sf"/>
</dbReference>
<dbReference type="Pfam" id="PF04542">
    <property type="entry name" value="Sigma70_r2"/>
    <property type="match status" value="1"/>
</dbReference>
<dbReference type="SUPFAM" id="SSF88946">
    <property type="entry name" value="Sigma2 domain of RNA polymerase sigma factors"/>
    <property type="match status" value="1"/>
</dbReference>
<dbReference type="SUPFAM" id="SSF88659">
    <property type="entry name" value="Sigma3 and sigma4 domains of RNA polymerase sigma factors"/>
    <property type="match status" value="1"/>
</dbReference>
<evidence type="ECO:0000313" key="9">
    <source>
        <dbReference type="Proteomes" id="UP000017837"/>
    </source>
</evidence>
<evidence type="ECO:0000256" key="4">
    <source>
        <dbReference type="ARBA" id="ARBA00023125"/>
    </source>
</evidence>
<keyword evidence="4" id="KW-0238">DNA-binding</keyword>
<dbReference type="Gene3D" id="1.10.10.10">
    <property type="entry name" value="Winged helix-like DNA-binding domain superfamily/Winged helix DNA-binding domain"/>
    <property type="match status" value="1"/>
</dbReference>
<evidence type="ECO:0000259" key="6">
    <source>
        <dbReference type="Pfam" id="PF04542"/>
    </source>
</evidence>
<dbReference type="InterPro" id="IPR013324">
    <property type="entry name" value="RNA_pol_sigma_r3/r4-like"/>
</dbReference>
<reference evidence="8 9" key="1">
    <citation type="journal article" date="2014" name="Nature">
        <title>Sequential evolution of bacterial morphology by co-option of a developmental regulator.</title>
        <authorList>
            <person name="Jiang C."/>
            <person name="Brown P.J."/>
            <person name="Ducret A."/>
            <person name="Brun Y.V."/>
        </authorList>
    </citation>
    <scope>NUCLEOTIDE SEQUENCE [LARGE SCALE GENOMIC DNA]</scope>
    <source>
        <strain evidence="8 9">DSM 16100</strain>
    </source>
</reference>
<keyword evidence="5" id="KW-0804">Transcription</keyword>
<dbReference type="PANTHER" id="PTHR43133">
    <property type="entry name" value="RNA POLYMERASE ECF-TYPE SIGMA FACTO"/>
    <property type="match status" value="1"/>
</dbReference>
<dbReference type="InterPro" id="IPR014284">
    <property type="entry name" value="RNA_pol_sigma-70_dom"/>
</dbReference>
<dbReference type="Pfam" id="PF08281">
    <property type="entry name" value="Sigma70_r4_2"/>
    <property type="match status" value="1"/>
</dbReference>
<dbReference type="NCBIfam" id="TIGR02937">
    <property type="entry name" value="sigma70-ECF"/>
    <property type="match status" value="1"/>
</dbReference>
<dbReference type="PANTHER" id="PTHR43133:SF8">
    <property type="entry name" value="RNA POLYMERASE SIGMA FACTOR HI_1459-RELATED"/>
    <property type="match status" value="1"/>
</dbReference>
<sequence>MILRYFMARTRDATIAEDILQELYLKIAALPEGYDVENETAFLFRTAQNIWLNMIRGKTRALSREGQWLDTSTHSVGMETVADTPSAETVVGDRQQVALMQAAVKELPDKTQRIFRLHKFDGLNQAEVAAKIGMSKSSVEKHLSSALKHLMARLNPRSGP</sequence>
<dbReference type="CDD" id="cd06171">
    <property type="entry name" value="Sigma70_r4"/>
    <property type="match status" value="1"/>
</dbReference>
<dbReference type="OrthoDB" id="9794372at2"/>
<evidence type="ECO:0000259" key="7">
    <source>
        <dbReference type="Pfam" id="PF08281"/>
    </source>
</evidence>
<feature type="domain" description="RNA polymerase sigma factor 70 region 4 type 2" evidence="7">
    <location>
        <begin position="100"/>
        <end position="150"/>
    </location>
</feature>
<evidence type="ECO:0000256" key="3">
    <source>
        <dbReference type="ARBA" id="ARBA00023082"/>
    </source>
</evidence>
<name>V4P174_9CAUL</name>
<gene>
    <name evidence="8" type="ORF">ABENE_21385</name>
</gene>
<evidence type="ECO:0000256" key="5">
    <source>
        <dbReference type="ARBA" id="ARBA00023163"/>
    </source>
</evidence>
<keyword evidence="9" id="KW-1185">Reference proteome</keyword>
<organism evidence="8 9">
    <name type="scientific">Asticcacaulis benevestitus DSM 16100 = ATCC BAA-896</name>
    <dbReference type="NCBI Taxonomy" id="1121022"/>
    <lineage>
        <taxon>Bacteria</taxon>
        <taxon>Pseudomonadati</taxon>
        <taxon>Pseudomonadota</taxon>
        <taxon>Alphaproteobacteria</taxon>
        <taxon>Caulobacterales</taxon>
        <taxon>Caulobacteraceae</taxon>
        <taxon>Asticcacaulis</taxon>
    </lineage>
</organism>